<reference evidence="2 3" key="1">
    <citation type="submission" date="2019-05" db="EMBL/GenBank/DDBJ databases">
        <title>Another draft genome of Portunus trituberculatus and its Hox gene families provides insights of decapod evolution.</title>
        <authorList>
            <person name="Jeong J.-H."/>
            <person name="Song I."/>
            <person name="Kim S."/>
            <person name="Choi T."/>
            <person name="Kim D."/>
            <person name="Ryu S."/>
            <person name="Kim W."/>
        </authorList>
    </citation>
    <scope>NUCLEOTIDE SEQUENCE [LARGE SCALE GENOMIC DNA]</scope>
    <source>
        <tissue evidence="2">Muscle</tissue>
    </source>
</reference>
<evidence type="ECO:0000313" key="3">
    <source>
        <dbReference type="Proteomes" id="UP000324222"/>
    </source>
</evidence>
<sequence>MGLSTLPASSPSLSQITRGSSPSCVETLWHLFRKRGFLQKAARFMALPVRQQSGHLLWLVRVEGLSSSFDLCDGLSKLFYFLWDTKHLSLPSIRGYRSALGPVFQQASLDISRDRDLSALFQGFAKLAPPCSPRISACDLSLVYTL</sequence>
<evidence type="ECO:0000256" key="1">
    <source>
        <dbReference type="SAM" id="MobiDB-lite"/>
    </source>
</evidence>
<protein>
    <submittedName>
        <fullName evidence="2">Uncharacterized protein</fullName>
    </submittedName>
</protein>
<keyword evidence="3" id="KW-1185">Reference proteome</keyword>
<proteinExistence type="predicted"/>
<feature type="region of interest" description="Disordered" evidence="1">
    <location>
        <begin position="1"/>
        <end position="20"/>
    </location>
</feature>
<evidence type="ECO:0000313" key="2">
    <source>
        <dbReference type="EMBL" id="MPC29698.1"/>
    </source>
</evidence>
<name>A0A5B7E7H8_PORTR</name>
<organism evidence="2 3">
    <name type="scientific">Portunus trituberculatus</name>
    <name type="common">Swimming crab</name>
    <name type="synonym">Neptunus trituberculatus</name>
    <dbReference type="NCBI Taxonomy" id="210409"/>
    <lineage>
        <taxon>Eukaryota</taxon>
        <taxon>Metazoa</taxon>
        <taxon>Ecdysozoa</taxon>
        <taxon>Arthropoda</taxon>
        <taxon>Crustacea</taxon>
        <taxon>Multicrustacea</taxon>
        <taxon>Malacostraca</taxon>
        <taxon>Eumalacostraca</taxon>
        <taxon>Eucarida</taxon>
        <taxon>Decapoda</taxon>
        <taxon>Pleocyemata</taxon>
        <taxon>Brachyura</taxon>
        <taxon>Eubrachyura</taxon>
        <taxon>Portunoidea</taxon>
        <taxon>Portunidae</taxon>
        <taxon>Portuninae</taxon>
        <taxon>Portunus</taxon>
    </lineage>
</organism>
<gene>
    <name evidence="2" type="ORF">E2C01_022944</name>
</gene>
<comment type="caution">
    <text evidence="2">The sequence shown here is derived from an EMBL/GenBank/DDBJ whole genome shotgun (WGS) entry which is preliminary data.</text>
</comment>
<feature type="compositionally biased region" description="Low complexity" evidence="1">
    <location>
        <begin position="1"/>
        <end position="14"/>
    </location>
</feature>
<accession>A0A5B7E7H8</accession>
<dbReference type="EMBL" id="VSRR010002120">
    <property type="protein sequence ID" value="MPC29698.1"/>
    <property type="molecule type" value="Genomic_DNA"/>
</dbReference>
<dbReference type="Proteomes" id="UP000324222">
    <property type="component" value="Unassembled WGS sequence"/>
</dbReference>
<dbReference type="AlphaFoldDB" id="A0A5B7E7H8"/>